<organism evidence="2 3">
    <name type="scientific">Bifidobacterium callitrichos DSM 23973</name>
    <dbReference type="NCBI Taxonomy" id="1437609"/>
    <lineage>
        <taxon>Bacteria</taxon>
        <taxon>Bacillati</taxon>
        <taxon>Actinomycetota</taxon>
        <taxon>Actinomycetes</taxon>
        <taxon>Bifidobacteriales</taxon>
        <taxon>Bifidobacteriaceae</taxon>
        <taxon>Bifidobacterium</taxon>
    </lineage>
</organism>
<feature type="transmembrane region" description="Helical" evidence="1">
    <location>
        <begin position="144"/>
        <end position="168"/>
    </location>
</feature>
<feature type="transmembrane region" description="Helical" evidence="1">
    <location>
        <begin position="105"/>
        <end position="123"/>
    </location>
</feature>
<feature type="transmembrane region" description="Helical" evidence="1">
    <location>
        <begin position="20"/>
        <end position="41"/>
    </location>
</feature>
<keyword evidence="1" id="KW-0812">Transmembrane</keyword>
<evidence type="ECO:0000313" key="2">
    <source>
        <dbReference type="EMBL" id="KFI54129.1"/>
    </source>
</evidence>
<keyword evidence="2" id="KW-0503">Monooxygenase</keyword>
<sequence>MRFLSPDSGLMRGLGDLVDAIWINILMLVTSLPLVTVGAALSAGFDTARRSLAGEGGGVTRNYFRAFRANLVKATALWLPFLIVGAGVAYSWIALRITPLLVPKFGLTVLWVIGFEWAFALQSRFENPVGRTLANAYVFGVTRFGYTLAMVAIDAVWIALLVACWFYLPQGLFLLVVMGYGTATMLHVPVFERAMKAYLSR</sequence>
<dbReference type="STRING" id="1437609.BCAL_2349"/>
<keyword evidence="1" id="KW-0472">Membrane</keyword>
<dbReference type="GO" id="GO:0004497">
    <property type="term" value="F:monooxygenase activity"/>
    <property type="evidence" value="ECO:0007669"/>
    <property type="project" value="UniProtKB-KW"/>
</dbReference>
<dbReference type="OrthoDB" id="7948871at2"/>
<reference evidence="2 3" key="1">
    <citation type="submission" date="2014-03" db="EMBL/GenBank/DDBJ databases">
        <title>Genomics of Bifidobacteria.</title>
        <authorList>
            <person name="Ventura M."/>
            <person name="Milani C."/>
            <person name="Lugli G.A."/>
        </authorList>
    </citation>
    <scope>NUCLEOTIDE SEQUENCE [LARGE SCALE GENOMIC DNA]</scope>
    <source>
        <strain evidence="2 3">DSM 23973</strain>
    </source>
</reference>
<keyword evidence="2" id="KW-0560">Oxidoreductase</keyword>
<name>A0A087A5S9_9BIFI</name>
<feature type="transmembrane region" description="Helical" evidence="1">
    <location>
        <begin position="71"/>
        <end position="93"/>
    </location>
</feature>
<comment type="caution">
    <text evidence="2">The sequence shown here is derived from an EMBL/GenBank/DDBJ whole genome shotgun (WGS) entry which is preliminary data.</text>
</comment>
<dbReference type="InterPro" id="IPR006938">
    <property type="entry name" value="DUF624"/>
</dbReference>
<dbReference type="eggNOG" id="COG5578">
    <property type="taxonomic scope" value="Bacteria"/>
</dbReference>
<dbReference type="AlphaFoldDB" id="A0A087A5S9"/>
<accession>A0A087A5S9</accession>
<gene>
    <name evidence="2" type="ORF">BCAL_2349</name>
</gene>
<dbReference type="RefSeq" id="WP_043166123.1">
    <property type="nucleotide sequence ID" value="NZ_JDUV01000009.1"/>
</dbReference>
<dbReference type="EMBL" id="JGYS01000011">
    <property type="protein sequence ID" value="KFI54129.1"/>
    <property type="molecule type" value="Genomic_DNA"/>
</dbReference>
<dbReference type="Pfam" id="PF04854">
    <property type="entry name" value="DUF624"/>
    <property type="match status" value="1"/>
</dbReference>
<dbReference type="Proteomes" id="UP000029072">
    <property type="component" value="Unassembled WGS sequence"/>
</dbReference>
<evidence type="ECO:0000313" key="3">
    <source>
        <dbReference type="Proteomes" id="UP000029072"/>
    </source>
</evidence>
<proteinExistence type="predicted"/>
<keyword evidence="1" id="KW-1133">Transmembrane helix</keyword>
<protein>
    <submittedName>
        <fullName evidence="2">Beta-carotene 15,15-monooxygenase</fullName>
    </submittedName>
</protein>
<feature type="transmembrane region" description="Helical" evidence="1">
    <location>
        <begin position="174"/>
        <end position="191"/>
    </location>
</feature>
<evidence type="ECO:0000256" key="1">
    <source>
        <dbReference type="SAM" id="Phobius"/>
    </source>
</evidence>